<evidence type="ECO:0000256" key="12">
    <source>
        <dbReference type="RuleBase" id="RU271113"/>
    </source>
</evidence>
<keyword evidence="8 12" id="KW-0539">Nucleus</keyword>
<dbReference type="PROSITE" id="PS51569">
    <property type="entry name" value="DOT1"/>
    <property type="match status" value="1"/>
</dbReference>
<evidence type="ECO:0000256" key="13">
    <source>
        <dbReference type="SAM" id="MobiDB-lite"/>
    </source>
</evidence>
<keyword evidence="16" id="KW-1185">Reference proteome</keyword>
<dbReference type="STRING" id="13706.A0A1X2HBA3"/>
<feature type="binding site" evidence="11">
    <location>
        <position position="305"/>
    </location>
    <ligand>
        <name>S-adenosyl-L-methionine</name>
        <dbReference type="ChEBI" id="CHEBI:59789"/>
    </ligand>
</feature>
<dbReference type="Pfam" id="PF08123">
    <property type="entry name" value="DOT1"/>
    <property type="match status" value="1"/>
</dbReference>
<evidence type="ECO:0000256" key="7">
    <source>
        <dbReference type="ARBA" id="ARBA00022853"/>
    </source>
</evidence>
<evidence type="ECO:0000313" key="15">
    <source>
        <dbReference type="EMBL" id="ORY95943.1"/>
    </source>
</evidence>
<reference evidence="15 16" key="1">
    <citation type="submission" date="2016-07" db="EMBL/GenBank/DDBJ databases">
        <title>Pervasive Adenine N6-methylation of Active Genes in Fungi.</title>
        <authorList>
            <consortium name="DOE Joint Genome Institute"/>
            <person name="Mondo S.J."/>
            <person name="Dannebaum R.O."/>
            <person name="Kuo R.C."/>
            <person name="Labutti K."/>
            <person name="Haridas S."/>
            <person name="Kuo A."/>
            <person name="Salamov A."/>
            <person name="Ahrendt S.R."/>
            <person name="Lipzen A."/>
            <person name="Sullivan W."/>
            <person name="Andreopoulos W.B."/>
            <person name="Clum A."/>
            <person name="Lindquist E."/>
            <person name="Daum C."/>
            <person name="Ramamoorthy G.K."/>
            <person name="Gryganskyi A."/>
            <person name="Culley D."/>
            <person name="Magnuson J.K."/>
            <person name="James T.Y."/>
            <person name="O'Malley M.A."/>
            <person name="Stajich J.E."/>
            <person name="Spatafora J.W."/>
            <person name="Visel A."/>
            <person name="Grigoriev I.V."/>
        </authorList>
    </citation>
    <scope>NUCLEOTIDE SEQUENCE [LARGE SCALE GENOMIC DNA]</scope>
    <source>
        <strain evidence="15 16">NRRL 2496</strain>
    </source>
</reference>
<dbReference type="GO" id="GO:0032259">
    <property type="term" value="P:methylation"/>
    <property type="evidence" value="ECO:0007669"/>
    <property type="project" value="UniProtKB-KW"/>
</dbReference>
<dbReference type="OMA" id="RVETCEY"/>
<evidence type="ECO:0000256" key="9">
    <source>
        <dbReference type="ARBA" id="ARBA00029821"/>
    </source>
</evidence>
<evidence type="ECO:0000313" key="16">
    <source>
        <dbReference type="Proteomes" id="UP000242180"/>
    </source>
</evidence>
<comment type="function">
    <text evidence="12">Histone methyltransferase that specifically trimethylates histone H3 to form H3K79me3. This methylation is required for telomere silencing and for the pachytene checkpoint during the meiotic cell cycle by allowing the recruitment of RAD9 to double strand breaks. Nucleosomes are preferred as substrate compared to free histone.</text>
</comment>
<keyword evidence="5 12" id="KW-0808">Transferase</keyword>
<evidence type="ECO:0000256" key="4">
    <source>
        <dbReference type="ARBA" id="ARBA00022603"/>
    </source>
</evidence>
<dbReference type="PANTHER" id="PTHR21451:SF0">
    <property type="entry name" value="HISTONE-LYSINE N-METHYLTRANSFERASE, H3 LYSINE-79 SPECIFIC"/>
    <property type="match status" value="1"/>
</dbReference>
<evidence type="ECO:0000256" key="5">
    <source>
        <dbReference type="ARBA" id="ARBA00022679"/>
    </source>
</evidence>
<dbReference type="InParanoid" id="A0A1X2HBA3"/>
<feature type="binding site" evidence="11">
    <location>
        <begin position="279"/>
        <end position="288"/>
    </location>
    <ligand>
        <name>S-adenosyl-L-methionine</name>
        <dbReference type="ChEBI" id="CHEBI:59789"/>
    </ligand>
</feature>
<dbReference type="AlphaFoldDB" id="A0A1X2HBA3"/>
<organism evidence="15 16">
    <name type="scientific">Syncephalastrum racemosum</name>
    <name type="common">Filamentous fungus</name>
    <dbReference type="NCBI Taxonomy" id="13706"/>
    <lineage>
        <taxon>Eukaryota</taxon>
        <taxon>Fungi</taxon>
        <taxon>Fungi incertae sedis</taxon>
        <taxon>Mucoromycota</taxon>
        <taxon>Mucoromycotina</taxon>
        <taxon>Mucoromycetes</taxon>
        <taxon>Mucorales</taxon>
        <taxon>Syncephalastraceae</taxon>
        <taxon>Syncephalastrum</taxon>
    </lineage>
</organism>
<dbReference type="PANTHER" id="PTHR21451">
    <property type="entry name" value="HISTONE H3 METHYLTRANSFERASE"/>
    <property type="match status" value="1"/>
</dbReference>
<keyword evidence="6 11" id="KW-0949">S-adenosyl-L-methionine</keyword>
<dbReference type="GO" id="GO:0031509">
    <property type="term" value="P:subtelomeric heterochromatin formation"/>
    <property type="evidence" value="ECO:0007669"/>
    <property type="project" value="InterPro"/>
</dbReference>
<evidence type="ECO:0000256" key="10">
    <source>
        <dbReference type="ARBA" id="ARBA00047770"/>
    </source>
</evidence>
<evidence type="ECO:0000256" key="6">
    <source>
        <dbReference type="ARBA" id="ARBA00022691"/>
    </source>
</evidence>
<sequence length="457" mass="51875">MDTSMVTASTASTERTVHSHKVTKHTLSQPATPPTTTGKRRSPHDDTLQINKAEKRPRETGASKIKMVCSDMVVKACLDKYRPYFMSDEASQAVDSSRDSPVGDDTLEVQLEYPGGVEPFLLLRPVKGTRSVEDDIEDKDEYNPIIDLMRTVHFVYDCYLPESQQKLLGNNAHGIMRNLTKFRNRRNGPGFLQAVHDYNAVLRKLKENGDMAKNAKALRHPNYELTCHILYQVYSRTVARNAEALNNYKAFSNNVYGEINPILVKDFLAKVRLTSKSVFMDLGCGIGNVVLQVAAQTGCESIGIEIMELPAKFAKRQLKEYAARMKAWGLPTGKIHLRQGDFLNLEAHNLHDTLKNADVILVNNYAFDWQTNHALAQIFLDLKDGAQIISLKSFVPKNHKINQRTFHMPESILRVQEYEYFSEAVSWTNNGGTYYIATVDRSRLKPFYEGMYRESQQ</sequence>
<dbReference type="Gene3D" id="1.10.260.170">
    <property type="match status" value="1"/>
</dbReference>
<dbReference type="SUPFAM" id="SSF53335">
    <property type="entry name" value="S-adenosyl-L-methionine-dependent methyltransferases"/>
    <property type="match status" value="1"/>
</dbReference>
<evidence type="ECO:0000256" key="11">
    <source>
        <dbReference type="PIRSR" id="PIRSR017570-1"/>
    </source>
</evidence>
<gene>
    <name evidence="15" type="ORF">BCR43DRAFT_476020</name>
</gene>
<dbReference type="GO" id="GO:0042393">
    <property type="term" value="F:histone binding"/>
    <property type="evidence" value="ECO:0007669"/>
    <property type="project" value="InterPro"/>
</dbReference>
<comment type="catalytic activity">
    <reaction evidence="10 12">
        <text>L-lysyl(79)-[histone H3] + 3 S-adenosyl-L-methionine = N(6),N(6),N(6)-trimethyl-L-lysyl(79)-[histone H3] + 3 S-adenosyl-L-homocysteine + 3 H(+)</text>
        <dbReference type="Rhea" id="RHEA:60328"/>
        <dbReference type="Rhea" id="RHEA-COMP:15549"/>
        <dbReference type="Rhea" id="RHEA-COMP:15552"/>
        <dbReference type="ChEBI" id="CHEBI:15378"/>
        <dbReference type="ChEBI" id="CHEBI:29969"/>
        <dbReference type="ChEBI" id="CHEBI:57856"/>
        <dbReference type="ChEBI" id="CHEBI:59789"/>
        <dbReference type="ChEBI" id="CHEBI:61961"/>
        <dbReference type="EC" id="2.1.1.360"/>
    </reaction>
</comment>
<dbReference type="InterPro" id="IPR029063">
    <property type="entry name" value="SAM-dependent_MTases_sf"/>
</dbReference>
<accession>A0A1X2HBA3</accession>
<comment type="similarity">
    <text evidence="12">Belongs to the class I-like SAM-binding methyltransferase superfamily. DOT1 family.</text>
</comment>
<feature type="binding site" evidence="11">
    <location>
        <begin position="341"/>
        <end position="342"/>
    </location>
    <ligand>
        <name>S-adenosyl-L-methionine</name>
        <dbReference type="ChEBI" id="CHEBI:59789"/>
    </ligand>
</feature>
<feature type="compositionally biased region" description="Polar residues" evidence="13">
    <location>
        <begin position="1"/>
        <end position="14"/>
    </location>
</feature>
<dbReference type="FunFam" id="3.40.50.150:FF:000033">
    <property type="entry name" value="Histone-lysine N-methyltransferase, H3 lysine-79 specific"/>
    <property type="match status" value="1"/>
</dbReference>
<feature type="compositionally biased region" description="Polar residues" evidence="13">
    <location>
        <begin position="25"/>
        <end position="37"/>
    </location>
</feature>
<dbReference type="OrthoDB" id="443402at2759"/>
<evidence type="ECO:0000256" key="2">
    <source>
        <dbReference type="ARBA" id="ARBA00012190"/>
    </source>
</evidence>
<dbReference type="CDD" id="cd02440">
    <property type="entry name" value="AdoMet_MTases"/>
    <property type="match status" value="1"/>
</dbReference>
<evidence type="ECO:0000256" key="8">
    <source>
        <dbReference type="ARBA" id="ARBA00023242"/>
    </source>
</evidence>
<dbReference type="Proteomes" id="UP000242180">
    <property type="component" value="Unassembled WGS sequence"/>
</dbReference>
<dbReference type="Gene3D" id="3.40.50.150">
    <property type="entry name" value="Vaccinia Virus protein VP39"/>
    <property type="match status" value="1"/>
</dbReference>
<dbReference type="EMBL" id="MCGN01000006">
    <property type="protein sequence ID" value="ORY95943.1"/>
    <property type="molecule type" value="Genomic_DNA"/>
</dbReference>
<comment type="subcellular location">
    <subcellularLocation>
        <location evidence="1 12">Nucleus</location>
    </subcellularLocation>
</comment>
<protein>
    <recommendedName>
        <fullName evidence="3 12">Histone-lysine N-methyltransferase, H3 lysine-79 specific</fullName>
        <ecNumber evidence="2 12">2.1.1.360</ecNumber>
    </recommendedName>
    <alternativeName>
        <fullName evidence="9 12">Histone H3-K79 methyltransferase</fullName>
    </alternativeName>
</protein>
<feature type="region of interest" description="Disordered" evidence="13">
    <location>
        <begin position="1"/>
        <end position="61"/>
    </location>
</feature>
<evidence type="ECO:0000259" key="14">
    <source>
        <dbReference type="PROSITE" id="PS51569"/>
    </source>
</evidence>
<dbReference type="GO" id="GO:0000781">
    <property type="term" value="C:chromosome, telomeric region"/>
    <property type="evidence" value="ECO:0007669"/>
    <property type="project" value="GOC"/>
</dbReference>
<dbReference type="GO" id="GO:0140956">
    <property type="term" value="F:histone H3K79 trimethyltransferase activity"/>
    <property type="evidence" value="ECO:0007669"/>
    <property type="project" value="UniProtKB-EC"/>
</dbReference>
<keyword evidence="4 12" id="KW-0489">Methyltransferase</keyword>
<dbReference type="EC" id="2.1.1.360" evidence="2 12"/>
<comment type="caution">
    <text evidence="15">The sequence shown here is derived from an EMBL/GenBank/DDBJ whole genome shotgun (WGS) entry which is preliminary data.</text>
</comment>
<feature type="domain" description="DOT1" evidence="14">
    <location>
        <begin position="125"/>
        <end position="452"/>
    </location>
</feature>
<dbReference type="GO" id="GO:0005634">
    <property type="term" value="C:nucleus"/>
    <property type="evidence" value="ECO:0007669"/>
    <property type="project" value="UniProtKB-SubCell"/>
</dbReference>
<evidence type="ECO:0000256" key="3">
    <source>
        <dbReference type="ARBA" id="ARBA00020987"/>
    </source>
</evidence>
<dbReference type="GO" id="GO:0000077">
    <property type="term" value="P:DNA damage checkpoint signaling"/>
    <property type="evidence" value="ECO:0007669"/>
    <property type="project" value="InterPro"/>
</dbReference>
<proteinExistence type="inferred from homology"/>
<dbReference type="InterPro" id="IPR030445">
    <property type="entry name" value="H3-K79_meTrfase"/>
</dbReference>
<dbReference type="GO" id="GO:0006281">
    <property type="term" value="P:DNA repair"/>
    <property type="evidence" value="ECO:0007669"/>
    <property type="project" value="InterPro"/>
</dbReference>
<keyword evidence="7 12" id="KW-0156">Chromatin regulator</keyword>
<feature type="compositionally biased region" description="Basic and acidic residues" evidence="13">
    <location>
        <begin position="43"/>
        <end position="61"/>
    </location>
</feature>
<evidence type="ECO:0000256" key="1">
    <source>
        <dbReference type="ARBA" id="ARBA00004123"/>
    </source>
</evidence>
<dbReference type="InterPro" id="IPR025789">
    <property type="entry name" value="DOT1_dom"/>
</dbReference>
<comment type="miscellaneous">
    <text evidence="12">In contrast to other lysine histone methyltransferases, it does not contain a SET domain, suggesting the existence of another mechanism for methylation of lysine residues of histones.</text>
</comment>
<dbReference type="GO" id="GO:0000786">
    <property type="term" value="C:nucleosome"/>
    <property type="evidence" value="ECO:0007669"/>
    <property type="project" value="InterPro"/>
</dbReference>
<name>A0A1X2HBA3_SYNRA</name>